<dbReference type="GO" id="GO:0031204">
    <property type="term" value="P:post-translational protein targeting to membrane, translocation"/>
    <property type="evidence" value="ECO:0007669"/>
    <property type="project" value="TreeGrafter"/>
</dbReference>
<evidence type="ECO:0000256" key="7">
    <source>
        <dbReference type="ARBA" id="ARBA00022927"/>
    </source>
</evidence>
<dbReference type="STRING" id="34690.A0A182TJR5"/>
<dbReference type="Pfam" id="PF03839">
    <property type="entry name" value="Sec62"/>
    <property type="match status" value="1"/>
</dbReference>
<sequence>MRIASRRHGLEGLIDLAYWLRQLVNWFLHPAPPVALGTRAVQAQEYSGPGGAEQEIEKASKDEYKVAKWLKSNVPTKKTKFLNHNVEYFSAIKAIDALLASKFAQGDNCLFPHRQAVIDFMGDMLYHKFFHRARKVPVSEQELRGKNSKKAAAEALVTASSAKDGSKQTATKEERATDAESSHAEGSKAVAEAVAEKRKRKIRLEMHPEQLFIDGHEAYVWLYDPIPMHYWIFGALLVVGAIVICLFPLWPPLLRKGVYYLSIAAAGFLVFILGLVVLRCILFCLVWVVTGGKHHFWLLPNLTEDVGFFASFWPLYNHEYKDGQSGTEKGSKKTKKRKRDKDSGGEEESTTAGNIPPTIDEVKERDTEVESGKSSPAPAAEGLRHRGAKQQQPQESSPVSVPPVTIADSGTPSESDSEGSQRSSTGKDFEMVEPDEVDTS</sequence>
<keyword evidence="9" id="KW-0811">Translocation</keyword>
<keyword evidence="7" id="KW-0653">Protein transport</keyword>
<evidence type="ECO:0000256" key="4">
    <source>
        <dbReference type="ARBA" id="ARBA00022448"/>
    </source>
</evidence>
<evidence type="ECO:0000313" key="14">
    <source>
        <dbReference type="Proteomes" id="UP000075902"/>
    </source>
</evidence>
<feature type="transmembrane region" description="Helical" evidence="12">
    <location>
        <begin position="230"/>
        <end position="251"/>
    </location>
</feature>
<feature type="transmembrane region" description="Helical" evidence="12">
    <location>
        <begin position="257"/>
        <end position="289"/>
    </location>
</feature>
<keyword evidence="4" id="KW-0813">Transport</keyword>
<feature type="region of interest" description="Disordered" evidence="11">
    <location>
        <begin position="322"/>
        <end position="440"/>
    </location>
</feature>
<organism evidence="13 14">
    <name type="scientific">Anopheles melas</name>
    <dbReference type="NCBI Taxonomy" id="34690"/>
    <lineage>
        <taxon>Eukaryota</taxon>
        <taxon>Metazoa</taxon>
        <taxon>Ecdysozoa</taxon>
        <taxon>Arthropoda</taxon>
        <taxon>Hexapoda</taxon>
        <taxon>Insecta</taxon>
        <taxon>Pterygota</taxon>
        <taxon>Neoptera</taxon>
        <taxon>Endopterygota</taxon>
        <taxon>Diptera</taxon>
        <taxon>Nematocera</taxon>
        <taxon>Culicoidea</taxon>
        <taxon>Culicidae</taxon>
        <taxon>Anophelinae</taxon>
        <taxon>Anopheles</taxon>
    </lineage>
</organism>
<evidence type="ECO:0000256" key="10">
    <source>
        <dbReference type="ARBA" id="ARBA00023136"/>
    </source>
</evidence>
<keyword evidence="10 12" id="KW-0472">Membrane</keyword>
<evidence type="ECO:0000256" key="6">
    <source>
        <dbReference type="ARBA" id="ARBA00022824"/>
    </source>
</evidence>
<dbReference type="EnsemblMetazoa" id="AMEC003575-RA">
    <property type="protein sequence ID" value="AMEC003575-PA"/>
    <property type="gene ID" value="AMEC003575"/>
</dbReference>
<feature type="compositionally biased region" description="Low complexity" evidence="11">
    <location>
        <begin position="390"/>
        <end position="404"/>
    </location>
</feature>
<feature type="region of interest" description="Disordered" evidence="11">
    <location>
        <begin position="158"/>
        <end position="188"/>
    </location>
</feature>
<dbReference type="GO" id="GO:0005789">
    <property type="term" value="C:endoplasmic reticulum membrane"/>
    <property type="evidence" value="ECO:0007669"/>
    <property type="project" value="UniProtKB-SubCell"/>
</dbReference>
<accession>A0A182TJR5</accession>
<evidence type="ECO:0000256" key="11">
    <source>
        <dbReference type="SAM" id="MobiDB-lite"/>
    </source>
</evidence>
<comment type="similarity">
    <text evidence="2">Belongs to the SEC62 family.</text>
</comment>
<evidence type="ECO:0000256" key="1">
    <source>
        <dbReference type="ARBA" id="ARBA00004477"/>
    </source>
</evidence>
<feature type="compositionally biased region" description="Acidic residues" evidence="11">
    <location>
        <begin position="431"/>
        <end position="440"/>
    </location>
</feature>
<proteinExistence type="inferred from homology"/>
<evidence type="ECO:0000256" key="8">
    <source>
        <dbReference type="ARBA" id="ARBA00022989"/>
    </source>
</evidence>
<protein>
    <recommendedName>
        <fullName evidence="3">Translocation protein SEC62</fullName>
    </recommendedName>
</protein>
<feature type="compositionally biased region" description="Basic and acidic residues" evidence="11">
    <location>
        <begin position="164"/>
        <end position="186"/>
    </location>
</feature>
<keyword evidence="6" id="KW-0256">Endoplasmic reticulum</keyword>
<evidence type="ECO:0000256" key="5">
    <source>
        <dbReference type="ARBA" id="ARBA00022692"/>
    </source>
</evidence>
<dbReference type="AlphaFoldDB" id="A0A182TJR5"/>
<reference evidence="13" key="2">
    <citation type="submission" date="2020-05" db="UniProtKB">
        <authorList>
            <consortium name="EnsemblMetazoa"/>
        </authorList>
    </citation>
    <scope>IDENTIFICATION</scope>
    <source>
        <strain evidence="13">CM1001059</strain>
    </source>
</reference>
<dbReference type="PANTHER" id="PTHR12443:SF9">
    <property type="entry name" value="TRANSLOCATION PROTEIN SEC62"/>
    <property type="match status" value="1"/>
</dbReference>
<keyword evidence="14" id="KW-1185">Reference proteome</keyword>
<feature type="compositionally biased region" description="Basic and acidic residues" evidence="11">
    <location>
        <begin position="360"/>
        <end position="371"/>
    </location>
</feature>
<comment type="subcellular location">
    <subcellularLocation>
        <location evidence="1">Endoplasmic reticulum membrane</location>
        <topology evidence="1">Multi-pass membrane protein</topology>
    </subcellularLocation>
</comment>
<dbReference type="InterPro" id="IPR004728">
    <property type="entry name" value="Sec62"/>
</dbReference>
<evidence type="ECO:0000256" key="3">
    <source>
        <dbReference type="ARBA" id="ARBA00021257"/>
    </source>
</evidence>
<dbReference type="PANTHER" id="PTHR12443">
    <property type="entry name" value="TRANSLOCATION PROTEIN SEC62"/>
    <property type="match status" value="1"/>
</dbReference>
<name>A0A182TJR5_9DIPT</name>
<evidence type="ECO:0000256" key="12">
    <source>
        <dbReference type="SAM" id="Phobius"/>
    </source>
</evidence>
<evidence type="ECO:0000256" key="2">
    <source>
        <dbReference type="ARBA" id="ARBA00010604"/>
    </source>
</evidence>
<evidence type="ECO:0000313" key="13">
    <source>
        <dbReference type="EnsemblMetazoa" id="AMEC003575-PA"/>
    </source>
</evidence>
<dbReference type="VEuPathDB" id="VectorBase:AMEC003575"/>
<reference evidence="14" key="1">
    <citation type="submission" date="2014-01" db="EMBL/GenBank/DDBJ databases">
        <title>The Genome Sequence of Anopheles melas CM1001059_A (V2).</title>
        <authorList>
            <consortium name="The Broad Institute Genomics Platform"/>
            <person name="Neafsey D.E."/>
            <person name="Besansky N."/>
            <person name="Howell P."/>
            <person name="Walton C."/>
            <person name="Young S.K."/>
            <person name="Zeng Q."/>
            <person name="Gargeya S."/>
            <person name="Fitzgerald M."/>
            <person name="Haas B."/>
            <person name="Abouelleil A."/>
            <person name="Allen A.W."/>
            <person name="Alvarado L."/>
            <person name="Arachchi H.M."/>
            <person name="Berlin A.M."/>
            <person name="Chapman S.B."/>
            <person name="Gainer-Dewar J."/>
            <person name="Goldberg J."/>
            <person name="Griggs A."/>
            <person name="Gujja S."/>
            <person name="Hansen M."/>
            <person name="Howarth C."/>
            <person name="Imamovic A."/>
            <person name="Ireland A."/>
            <person name="Larimer J."/>
            <person name="McCowan C."/>
            <person name="Murphy C."/>
            <person name="Pearson M."/>
            <person name="Poon T.W."/>
            <person name="Priest M."/>
            <person name="Roberts A."/>
            <person name="Saif S."/>
            <person name="Shea T."/>
            <person name="Sisk P."/>
            <person name="Sykes S."/>
            <person name="Wortman J."/>
            <person name="Nusbaum C."/>
            <person name="Birren B."/>
        </authorList>
    </citation>
    <scope>NUCLEOTIDE SEQUENCE [LARGE SCALE GENOMIC DNA]</scope>
    <source>
        <strain evidence="14">CM1001059</strain>
    </source>
</reference>
<keyword evidence="8 12" id="KW-1133">Transmembrane helix</keyword>
<keyword evidence="5 12" id="KW-0812">Transmembrane</keyword>
<dbReference type="Proteomes" id="UP000075902">
    <property type="component" value="Unassembled WGS sequence"/>
</dbReference>
<evidence type="ECO:0000256" key="9">
    <source>
        <dbReference type="ARBA" id="ARBA00023010"/>
    </source>
</evidence>